<proteinExistence type="inferred from homology"/>
<dbReference type="InterPro" id="IPR019758">
    <property type="entry name" value="Pept_S26A_signal_pept_1_CS"/>
</dbReference>
<evidence type="ECO:0000256" key="1">
    <source>
        <dbReference type="ARBA" id="ARBA00000677"/>
    </source>
</evidence>
<dbReference type="RefSeq" id="WP_185121885.1">
    <property type="nucleotide sequence ID" value="NZ_JACJVQ010000019.1"/>
</dbReference>
<name>A0A841T490_9BACL</name>
<evidence type="ECO:0000256" key="7">
    <source>
        <dbReference type="RuleBase" id="RU362042"/>
    </source>
</evidence>
<dbReference type="PROSITE" id="PS00761">
    <property type="entry name" value="SPASE_I_3"/>
    <property type="match status" value="1"/>
</dbReference>
<dbReference type="SUPFAM" id="SSF51306">
    <property type="entry name" value="LexA/Signal peptidase"/>
    <property type="match status" value="1"/>
</dbReference>
<feature type="region of interest" description="Disordered" evidence="8">
    <location>
        <begin position="1"/>
        <end position="54"/>
    </location>
</feature>
<feature type="transmembrane region" description="Helical" evidence="7">
    <location>
        <begin position="61"/>
        <end position="79"/>
    </location>
</feature>
<evidence type="ECO:0000259" key="9">
    <source>
        <dbReference type="Pfam" id="PF10502"/>
    </source>
</evidence>
<comment type="caution">
    <text evidence="10">The sequence shown here is derived from an EMBL/GenBank/DDBJ whole genome shotgun (WGS) entry which is preliminary data.</text>
</comment>
<comment type="catalytic activity">
    <reaction evidence="1 7">
        <text>Cleavage of hydrophobic, N-terminal signal or leader sequences from secreted and periplasmic proteins.</text>
        <dbReference type="EC" id="3.4.21.89"/>
    </reaction>
</comment>
<gene>
    <name evidence="10" type="primary">lepB</name>
    <name evidence="10" type="ORF">H7B67_21340</name>
</gene>
<feature type="active site" evidence="6">
    <location>
        <position position="89"/>
    </location>
</feature>
<dbReference type="NCBIfam" id="TIGR02227">
    <property type="entry name" value="sigpep_I_bact"/>
    <property type="match status" value="1"/>
</dbReference>
<sequence length="239" mass="26823">MDQSRNWKNEDEDNLGRTELGGEPIKQESVVADDSAGPNEPLGSGHNPKKPSKAGSEAKEWIKALVIAGILVFVIRWLLVSPFIVDGESMEPNFQNRERIIVNKILYKIRDPKPGEVIVFHVPEESRDFIKRVIAVPGDTVRVEGDTVYVNDKPLDEPYLKKAIEAAHAEGHDYNDTNFPNAQFPEGTVPENTLFVMGDNRPNSKDSRMIGYIPMDHVVGRAELIFWPAAEIKYIGRGY</sequence>
<dbReference type="GO" id="GO:0005886">
    <property type="term" value="C:plasma membrane"/>
    <property type="evidence" value="ECO:0007669"/>
    <property type="project" value="UniProtKB-SubCell"/>
</dbReference>
<dbReference type="Pfam" id="PF10502">
    <property type="entry name" value="Peptidase_S26"/>
    <property type="match status" value="1"/>
</dbReference>
<comment type="subcellular location">
    <subcellularLocation>
        <location evidence="2">Cell membrane</location>
        <topology evidence="2">Single-pass type II membrane protein</topology>
    </subcellularLocation>
    <subcellularLocation>
        <location evidence="7">Membrane</location>
        <topology evidence="7">Single-pass type II membrane protein</topology>
    </subcellularLocation>
</comment>
<dbReference type="CDD" id="cd06530">
    <property type="entry name" value="S26_SPase_I"/>
    <property type="match status" value="1"/>
</dbReference>
<comment type="similarity">
    <text evidence="3 7">Belongs to the peptidase S26 family.</text>
</comment>
<evidence type="ECO:0000256" key="2">
    <source>
        <dbReference type="ARBA" id="ARBA00004401"/>
    </source>
</evidence>
<dbReference type="GO" id="GO:0009003">
    <property type="term" value="F:signal peptidase activity"/>
    <property type="evidence" value="ECO:0007669"/>
    <property type="project" value="UniProtKB-EC"/>
</dbReference>
<evidence type="ECO:0000313" key="10">
    <source>
        <dbReference type="EMBL" id="MBB6636677.1"/>
    </source>
</evidence>
<protein>
    <recommendedName>
        <fullName evidence="4 7">Signal peptidase I</fullName>
        <ecNumber evidence="4 7">3.4.21.89</ecNumber>
    </recommendedName>
</protein>
<dbReference type="GO" id="GO:0006465">
    <property type="term" value="P:signal peptide processing"/>
    <property type="evidence" value="ECO:0007669"/>
    <property type="project" value="InterPro"/>
</dbReference>
<evidence type="ECO:0000256" key="5">
    <source>
        <dbReference type="ARBA" id="ARBA00022801"/>
    </source>
</evidence>
<dbReference type="PROSITE" id="PS00760">
    <property type="entry name" value="SPASE_I_2"/>
    <property type="match status" value="1"/>
</dbReference>
<evidence type="ECO:0000256" key="3">
    <source>
        <dbReference type="ARBA" id="ARBA00009370"/>
    </source>
</evidence>
<feature type="domain" description="Peptidase S26" evidence="9">
    <location>
        <begin position="59"/>
        <end position="227"/>
    </location>
</feature>
<keyword evidence="7" id="KW-0812">Transmembrane</keyword>
<keyword evidence="5 7" id="KW-0378">Hydrolase</keyword>
<dbReference type="InterPro" id="IPR019757">
    <property type="entry name" value="Pept_S26A_signal_pept_1_Lys-AS"/>
</dbReference>
<dbReference type="InterPro" id="IPR000223">
    <property type="entry name" value="Pept_S26A_signal_pept_1"/>
</dbReference>
<dbReference type="Gene3D" id="2.10.109.10">
    <property type="entry name" value="Umud Fragment, subunit A"/>
    <property type="match status" value="1"/>
</dbReference>
<dbReference type="InterPro" id="IPR019533">
    <property type="entry name" value="Peptidase_S26"/>
</dbReference>
<dbReference type="EC" id="3.4.21.89" evidence="4 7"/>
<keyword evidence="7" id="KW-0472">Membrane</keyword>
<evidence type="ECO:0000256" key="6">
    <source>
        <dbReference type="PIRSR" id="PIRSR600223-1"/>
    </source>
</evidence>
<feature type="active site" evidence="6">
    <location>
        <position position="131"/>
    </location>
</feature>
<organism evidence="10 11">
    <name type="scientific">Cohnella thailandensis</name>
    <dbReference type="NCBI Taxonomy" id="557557"/>
    <lineage>
        <taxon>Bacteria</taxon>
        <taxon>Bacillati</taxon>
        <taxon>Bacillota</taxon>
        <taxon>Bacilli</taxon>
        <taxon>Bacillales</taxon>
        <taxon>Paenibacillaceae</taxon>
        <taxon>Cohnella</taxon>
    </lineage>
</organism>
<accession>A0A841T490</accession>
<reference evidence="10 11" key="1">
    <citation type="submission" date="2020-08" db="EMBL/GenBank/DDBJ databases">
        <title>Cohnella phylogeny.</title>
        <authorList>
            <person name="Dunlap C."/>
        </authorList>
    </citation>
    <scope>NUCLEOTIDE SEQUENCE [LARGE SCALE GENOMIC DNA]</scope>
    <source>
        <strain evidence="10 11">DSM 25241</strain>
    </source>
</reference>
<keyword evidence="11" id="KW-1185">Reference proteome</keyword>
<dbReference type="PANTHER" id="PTHR43390:SF1">
    <property type="entry name" value="CHLOROPLAST PROCESSING PEPTIDASE"/>
    <property type="match status" value="1"/>
</dbReference>
<dbReference type="GO" id="GO:0004252">
    <property type="term" value="F:serine-type endopeptidase activity"/>
    <property type="evidence" value="ECO:0007669"/>
    <property type="project" value="InterPro"/>
</dbReference>
<dbReference type="EMBL" id="JACJVQ010000019">
    <property type="protein sequence ID" value="MBB6636677.1"/>
    <property type="molecule type" value="Genomic_DNA"/>
</dbReference>
<evidence type="ECO:0000313" key="11">
    <source>
        <dbReference type="Proteomes" id="UP000535838"/>
    </source>
</evidence>
<dbReference type="Proteomes" id="UP000535838">
    <property type="component" value="Unassembled WGS sequence"/>
</dbReference>
<evidence type="ECO:0000256" key="8">
    <source>
        <dbReference type="SAM" id="MobiDB-lite"/>
    </source>
</evidence>
<dbReference type="InterPro" id="IPR036286">
    <property type="entry name" value="LexA/Signal_pep-like_sf"/>
</dbReference>
<evidence type="ECO:0000256" key="4">
    <source>
        <dbReference type="ARBA" id="ARBA00013208"/>
    </source>
</evidence>
<dbReference type="PRINTS" id="PR00727">
    <property type="entry name" value="LEADERPTASE"/>
</dbReference>
<keyword evidence="7" id="KW-0645">Protease</keyword>
<dbReference type="AlphaFoldDB" id="A0A841T490"/>
<keyword evidence="7" id="KW-1133">Transmembrane helix</keyword>
<dbReference type="PANTHER" id="PTHR43390">
    <property type="entry name" value="SIGNAL PEPTIDASE I"/>
    <property type="match status" value="1"/>
</dbReference>